<feature type="domain" description="Carbohydrate kinase PfkB" evidence="4">
    <location>
        <begin position="2"/>
        <end position="299"/>
    </location>
</feature>
<protein>
    <submittedName>
        <fullName evidence="5">2-dehydro-3-deoxygluconokinase</fullName>
        <ecNumber evidence="5">2.7.1.45</ecNumber>
    </submittedName>
</protein>
<dbReference type="PANTHER" id="PTHR43320">
    <property type="entry name" value="SUGAR KINASE"/>
    <property type="match status" value="1"/>
</dbReference>
<dbReference type="CDD" id="cd01166">
    <property type="entry name" value="KdgK"/>
    <property type="match status" value="1"/>
</dbReference>
<evidence type="ECO:0000313" key="6">
    <source>
        <dbReference type="Proteomes" id="UP000542210"/>
    </source>
</evidence>
<dbReference type="InterPro" id="IPR011611">
    <property type="entry name" value="PfkB_dom"/>
</dbReference>
<dbReference type="Pfam" id="PF00294">
    <property type="entry name" value="PfkB"/>
    <property type="match status" value="1"/>
</dbReference>
<dbReference type="Gene3D" id="3.40.1190.20">
    <property type="match status" value="1"/>
</dbReference>
<evidence type="ECO:0000259" key="4">
    <source>
        <dbReference type="Pfam" id="PF00294"/>
    </source>
</evidence>
<evidence type="ECO:0000256" key="3">
    <source>
        <dbReference type="ARBA" id="ARBA00022777"/>
    </source>
</evidence>
<dbReference type="InterPro" id="IPR002173">
    <property type="entry name" value="Carboh/pur_kinase_PfkB_CS"/>
</dbReference>
<keyword evidence="2 5" id="KW-0808">Transferase</keyword>
<sequence length="315" mass="32221">MPDVLTLGEVMACLRADGQVKLGGTARMSVAGAEANVAIGLTRLGHDVAFVGAVGPDQFGELVRRTLRAEGVGVHALRTDPAPTGIVVFEQRVAGVTRVDYHRQGSAGGRLSVADVENAFAALPAPPRILHITGVTPALGEGPALAVRAAVRLAKAAGARVCLDVNHRGRLWPEDRARRVLTELSAEADLVVASEDELALASAGDDEPGRVRSLLAGAATEVVVKRGAAGATAFTADGALSRPARPVTAVDTIGAGDAFVAGYLSGLLDGLPPAERLARAVTTGAFAVAGHGDWEGLPTRAELPMLDLPDGTAVR</sequence>
<dbReference type="AlphaFoldDB" id="A0A7W7DC76"/>
<organism evidence="5 6">
    <name type="scientific">Sphaerisporangium siamense</name>
    <dbReference type="NCBI Taxonomy" id="795645"/>
    <lineage>
        <taxon>Bacteria</taxon>
        <taxon>Bacillati</taxon>
        <taxon>Actinomycetota</taxon>
        <taxon>Actinomycetes</taxon>
        <taxon>Streptosporangiales</taxon>
        <taxon>Streptosporangiaceae</taxon>
        <taxon>Sphaerisporangium</taxon>
    </lineage>
</organism>
<dbReference type="PANTHER" id="PTHR43320:SF2">
    <property type="entry name" value="2-DEHYDRO-3-DEOXYGLUCONOKINASE_2-DEHYDRO-3-DEOXYGALACTONOKINASE"/>
    <property type="match status" value="1"/>
</dbReference>
<dbReference type="EMBL" id="JACHND010000001">
    <property type="protein sequence ID" value="MBB4704159.1"/>
    <property type="molecule type" value="Genomic_DNA"/>
</dbReference>
<dbReference type="GO" id="GO:0008673">
    <property type="term" value="F:2-dehydro-3-deoxygluconokinase activity"/>
    <property type="evidence" value="ECO:0007669"/>
    <property type="project" value="UniProtKB-EC"/>
</dbReference>
<gene>
    <name evidence="5" type="ORF">BJ982_005703</name>
</gene>
<evidence type="ECO:0000256" key="1">
    <source>
        <dbReference type="ARBA" id="ARBA00010688"/>
    </source>
</evidence>
<comment type="caution">
    <text evidence="5">The sequence shown here is derived from an EMBL/GenBank/DDBJ whole genome shotgun (WGS) entry which is preliminary data.</text>
</comment>
<dbReference type="PROSITE" id="PS00584">
    <property type="entry name" value="PFKB_KINASES_2"/>
    <property type="match status" value="1"/>
</dbReference>
<dbReference type="SUPFAM" id="SSF53613">
    <property type="entry name" value="Ribokinase-like"/>
    <property type="match status" value="1"/>
</dbReference>
<dbReference type="Proteomes" id="UP000542210">
    <property type="component" value="Unassembled WGS sequence"/>
</dbReference>
<keyword evidence="3 5" id="KW-0418">Kinase</keyword>
<comment type="similarity">
    <text evidence="1">Belongs to the carbohydrate kinase PfkB family.</text>
</comment>
<keyword evidence="6" id="KW-1185">Reference proteome</keyword>
<proteinExistence type="inferred from homology"/>
<reference evidence="5 6" key="1">
    <citation type="submission" date="2020-08" db="EMBL/GenBank/DDBJ databases">
        <title>Sequencing the genomes of 1000 actinobacteria strains.</title>
        <authorList>
            <person name="Klenk H.-P."/>
        </authorList>
    </citation>
    <scope>NUCLEOTIDE SEQUENCE [LARGE SCALE GENOMIC DNA]</scope>
    <source>
        <strain evidence="5 6">DSM 45784</strain>
    </source>
</reference>
<name>A0A7W7DC76_9ACTN</name>
<accession>A0A7W7DC76</accession>
<dbReference type="InterPro" id="IPR052700">
    <property type="entry name" value="Carb_kinase_PfkB-like"/>
</dbReference>
<evidence type="ECO:0000313" key="5">
    <source>
        <dbReference type="EMBL" id="MBB4704159.1"/>
    </source>
</evidence>
<evidence type="ECO:0000256" key="2">
    <source>
        <dbReference type="ARBA" id="ARBA00022679"/>
    </source>
</evidence>
<dbReference type="InterPro" id="IPR029056">
    <property type="entry name" value="Ribokinase-like"/>
</dbReference>
<dbReference type="RefSeq" id="WP_184885033.1">
    <property type="nucleotide sequence ID" value="NZ_BOOV01000012.1"/>
</dbReference>
<dbReference type="EC" id="2.7.1.45" evidence="5"/>